<sequence length="597" mass="67980">MARTKQTARKSTGGKAPRKQLATKAARKSAPSTGGVKKPHRYRPGTVALREIRRYQKSTELLIRKLPFQRLVREIAQDFKTDLRFQSSAIGALQEASEAYLVSLFEDTNLAAIHAKRVTIQPKDIQLARRLRGEPFFFHHFLHLSNLNSMPLDYSKWDNLELSDDSDIEVHPNVDKRSMIKWKREAIHRERAERKAKIEYLQKFIPQQKNVLQKVKDLRNLLNQDDGVKKVMEKLESYQSEAKALDLPKPPAGQPQLNIKDIFAAMKIQIATGLVQTSSEQVKQTLLERFCQTENTVQKTVDNASQELEKLEKEARKKLTSENMFTSEKSSKTILNKPKPLSSNKKMTEKTTVIETLNPNTTMKDLSLDDKMAFPTNKEDDGDADEEDVDLTPDAVVFSKLKTFDESHKYLLKHPELLTEKVSDSLLGEAFTAQLKGEEEYARNCVVQSVVLQHCGQLGRNGVEIFFKKINAQDGLAHKMFFEYADSLYNRIKKRCTEMIAEQSSQSQVETIQLQPMGDGSQLTIRVPQPEDEQAYTAFTGMPQEFQDALKTGKLEELNKVLEKLPVSEAENLVKLCSDYGFLDVEGEVIDETKLQN</sequence>
<evidence type="ECO:0000256" key="3">
    <source>
        <dbReference type="ARBA" id="ARBA00022454"/>
    </source>
</evidence>
<dbReference type="InterPro" id="IPR013855">
    <property type="entry name" value="Cdc37_N_dom"/>
</dbReference>
<dbReference type="AlphaFoldDB" id="A0A1X0QNG9"/>
<evidence type="ECO:0000313" key="10">
    <source>
        <dbReference type="EMBL" id="ORE01284.1"/>
    </source>
</evidence>
<dbReference type="Gene3D" id="1.20.58.610">
    <property type="entry name" value="Cdc37, Hsp90 binding domain"/>
    <property type="match status" value="1"/>
</dbReference>
<dbReference type="PRINTS" id="PR00622">
    <property type="entry name" value="HISTONEH3"/>
</dbReference>
<dbReference type="GO" id="GO:0046982">
    <property type="term" value="F:protein heterodimerization activity"/>
    <property type="evidence" value="ECO:0007669"/>
    <property type="project" value="InterPro"/>
</dbReference>
<feature type="domain" description="Cdc37 Hsp90 binding" evidence="8">
    <location>
        <begin position="331"/>
        <end position="511"/>
    </location>
</feature>
<dbReference type="FunFam" id="1.10.20.10:FF:000001">
    <property type="entry name" value="Histone H3"/>
    <property type="match status" value="1"/>
</dbReference>
<dbReference type="SUPFAM" id="SSF101391">
    <property type="entry name" value="Hsp90 co-chaperone CDC37"/>
    <property type="match status" value="1"/>
</dbReference>
<organism evidence="10">
    <name type="scientific">Rhizopus microsporus var. microsporus</name>
    <dbReference type="NCBI Taxonomy" id="86635"/>
    <lineage>
        <taxon>Eukaryota</taxon>
        <taxon>Fungi</taxon>
        <taxon>Fungi incertae sedis</taxon>
        <taxon>Mucoromycota</taxon>
        <taxon>Mucoromycotina</taxon>
        <taxon>Mucoromycetes</taxon>
        <taxon>Mucorales</taxon>
        <taxon>Mucorineae</taxon>
        <taxon>Rhizopodaceae</taxon>
        <taxon>Rhizopus</taxon>
    </lineage>
</organism>
<evidence type="ECO:0000259" key="8">
    <source>
        <dbReference type="SMART" id="SM01070"/>
    </source>
</evidence>
<dbReference type="EMBL" id="KV922156">
    <property type="protein sequence ID" value="ORE01284.1"/>
    <property type="molecule type" value="Genomic_DNA"/>
</dbReference>
<dbReference type="Pfam" id="PF00125">
    <property type="entry name" value="Histone"/>
    <property type="match status" value="1"/>
</dbReference>
<gene>
    <name evidence="10" type="ORF">BCV72DRAFT_282545</name>
</gene>
<dbReference type="PROSITE" id="PS00322">
    <property type="entry name" value="HISTONE_H3_1"/>
    <property type="match status" value="1"/>
</dbReference>
<dbReference type="Pfam" id="PF08565">
    <property type="entry name" value="CDC37_M"/>
    <property type="match status" value="1"/>
</dbReference>
<evidence type="ECO:0000259" key="9">
    <source>
        <dbReference type="SMART" id="SM01071"/>
    </source>
</evidence>
<dbReference type="InterPro" id="IPR009072">
    <property type="entry name" value="Histone-fold"/>
</dbReference>
<dbReference type="CDD" id="cd22911">
    <property type="entry name" value="HFD_H3"/>
    <property type="match status" value="1"/>
</dbReference>
<feature type="domain" description="Cdc37 C-terminal" evidence="7">
    <location>
        <begin position="525"/>
        <end position="597"/>
    </location>
</feature>
<evidence type="ECO:0000256" key="5">
    <source>
        <dbReference type="SAM" id="Coils"/>
    </source>
</evidence>
<comment type="subcellular location">
    <subcellularLocation>
        <location evidence="1">Chromosome</location>
    </subcellularLocation>
</comment>
<evidence type="ECO:0000259" key="7">
    <source>
        <dbReference type="SMART" id="SM01069"/>
    </source>
</evidence>
<dbReference type="Proteomes" id="UP000242414">
    <property type="component" value="Unassembled WGS sequence"/>
</dbReference>
<proteinExistence type="inferred from homology"/>
<keyword evidence="4" id="KW-0238">DNA-binding</keyword>
<evidence type="ECO:0000256" key="6">
    <source>
        <dbReference type="SAM" id="MobiDB-lite"/>
    </source>
</evidence>
<keyword evidence="3" id="KW-0158">Chromosome</keyword>
<evidence type="ECO:0000256" key="4">
    <source>
        <dbReference type="ARBA" id="ARBA00023269"/>
    </source>
</evidence>
<dbReference type="GO" id="GO:0019901">
    <property type="term" value="F:protein kinase binding"/>
    <property type="evidence" value="ECO:0007669"/>
    <property type="project" value="InterPro"/>
</dbReference>
<dbReference type="GO" id="GO:0005654">
    <property type="term" value="C:nucleoplasm"/>
    <property type="evidence" value="ECO:0007669"/>
    <property type="project" value="UniProtKB-ARBA"/>
</dbReference>
<dbReference type="OrthoDB" id="440202at2759"/>
<dbReference type="PROSITE" id="PS00959">
    <property type="entry name" value="HISTONE_H3_2"/>
    <property type="match status" value="1"/>
</dbReference>
<dbReference type="Pfam" id="PF08564">
    <property type="entry name" value="CDC37_C"/>
    <property type="match status" value="1"/>
</dbReference>
<evidence type="ECO:0000256" key="1">
    <source>
        <dbReference type="ARBA" id="ARBA00004286"/>
    </source>
</evidence>
<dbReference type="InterPro" id="IPR013874">
    <property type="entry name" value="Cdc37_Hsp90-bd"/>
</dbReference>
<dbReference type="SMART" id="SM00428">
    <property type="entry name" value="H3"/>
    <property type="match status" value="1"/>
</dbReference>
<keyword evidence="4" id="KW-0544">Nucleosome core</keyword>
<dbReference type="PANTHER" id="PTHR11426">
    <property type="entry name" value="HISTONE H3"/>
    <property type="match status" value="1"/>
</dbReference>
<feature type="coiled-coil region" evidence="5">
    <location>
        <begin position="294"/>
        <end position="321"/>
    </location>
</feature>
<feature type="domain" description="Cdc37 N-terminal" evidence="9">
    <location>
        <begin position="151"/>
        <end position="328"/>
    </location>
</feature>
<dbReference type="GO" id="GO:0030527">
    <property type="term" value="F:structural constituent of chromatin"/>
    <property type="evidence" value="ECO:0007669"/>
    <property type="project" value="InterPro"/>
</dbReference>
<dbReference type="SMART" id="SM01070">
    <property type="entry name" value="CDC37_M"/>
    <property type="match status" value="1"/>
</dbReference>
<dbReference type="InterPro" id="IPR000164">
    <property type="entry name" value="Histone_H3/CENP-A"/>
</dbReference>
<dbReference type="InterPro" id="IPR007125">
    <property type="entry name" value="H2A/H2B/H3"/>
</dbReference>
<accession>A0A1X0QNG9</accession>
<dbReference type="GO" id="GO:0000786">
    <property type="term" value="C:nucleosome"/>
    <property type="evidence" value="ECO:0007669"/>
    <property type="project" value="UniProtKB-KW"/>
</dbReference>
<reference evidence="10" key="1">
    <citation type="journal article" date="2016" name="Proc. Natl. Acad. Sci. U.S.A.">
        <title>Lipid metabolic changes in an early divergent fungus govern the establishment of a mutualistic symbiosis with endobacteria.</title>
        <authorList>
            <person name="Lastovetsky O.A."/>
            <person name="Gaspar M.L."/>
            <person name="Mondo S.J."/>
            <person name="LaButti K.M."/>
            <person name="Sandor L."/>
            <person name="Grigoriev I.V."/>
            <person name="Henry S.A."/>
            <person name="Pawlowska T.E."/>
        </authorList>
    </citation>
    <scope>NUCLEOTIDE SEQUENCE [LARGE SCALE GENOMIC DNA]</scope>
    <source>
        <strain evidence="10">ATCC 52814</strain>
    </source>
</reference>
<dbReference type="Pfam" id="PF03234">
    <property type="entry name" value="CDC37_N"/>
    <property type="match status" value="1"/>
</dbReference>
<feature type="region of interest" description="Disordered" evidence="6">
    <location>
        <begin position="326"/>
        <end position="346"/>
    </location>
</feature>
<dbReference type="Gene3D" id="1.10.20.10">
    <property type="entry name" value="Histone, subunit A"/>
    <property type="match status" value="1"/>
</dbReference>
<dbReference type="GO" id="GO:0003677">
    <property type="term" value="F:DNA binding"/>
    <property type="evidence" value="ECO:0007669"/>
    <property type="project" value="InterPro"/>
</dbReference>
<dbReference type="VEuPathDB" id="FungiDB:BCV72DRAFT_282545"/>
<dbReference type="InterPro" id="IPR013873">
    <property type="entry name" value="Cdc37_C"/>
</dbReference>
<dbReference type="SMART" id="SM01071">
    <property type="entry name" value="CDC37_N"/>
    <property type="match status" value="1"/>
</dbReference>
<name>A0A1X0QNG9_RHIZD</name>
<dbReference type="SUPFAM" id="SSF47113">
    <property type="entry name" value="Histone-fold"/>
    <property type="match status" value="1"/>
</dbReference>
<keyword evidence="5" id="KW-0175">Coiled coil</keyword>
<dbReference type="SMART" id="SM01069">
    <property type="entry name" value="CDC37_C"/>
    <property type="match status" value="1"/>
</dbReference>
<protein>
    <submittedName>
        <fullName evidence="10">Histone H3</fullName>
    </submittedName>
</protein>
<evidence type="ECO:0000256" key="2">
    <source>
        <dbReference type="ARBA" id="ARBA00010343"/>
    </source>
</evidence>
<feature type="region of interest" description="Disordered" evidence="6">
    <location>
        <begin position="1"/>
        <end position="43"/>
    </location>
</feature>
<comment type="similarity">
    <text evidence="2">Belongs to the histone H3 family.</text>
</comment>
<dbReference type="InterPro" id="IPR038189">
    <property type="entry name" value="Cdc37_Hsp90-bd_sf"/>
</dbReference>